<proteinExistence type="predicted"/>
<sequence length="72" mass="8071">MSKFEQFWWYIGVGVAFVGLMIAIFTRNITLTIICALVTAGLRKLQPKTSIPEVYKKAGITKEMFTPGSTKK</sequence>
<accession>A0ABU4WMR2</accession>
<keyword evidence="1" id="KW-1133">Transmembrane helix</keyword>
<keyword evidence="3" id="KW-1185">Reference proteome</keyword>
<protein>
    <submittedName>
        <fullName evidence="2">Uncharacterized protein</fullName>
    </submittedName>
</protein>
<reference evidence="2 3" key="1">
    <citation type="submission" date="2022-03" db="EMBL/GenBank/DDBJ databases">
        <title>Novel taxa within the pig intestine.</title>
        <authorList>
            <person name="Wylensek D."/>
            <person name="Bishof K."/>
            <person name="Afrizal A."/>
            <person name="Clavel T."/>
        </authorList>
    </citation>
    <scope>NUCLEOTIDE SEQUENCE [LARGE SCALE GENOMIC DNA]</scope>
    <source>
        <strain evidence="2 3">Cla-KB-P134</strain>
    </source>
</reference>
<keyword evidence="1" id="KW-0812">Transmembrane</keyword>
<name>A0ABU4WMR2_9FIRM</name>
<dbReference type="RefSeq" id="WP_320325605.1">
    <property type="nucleotide sequence ID" value="NZ_JALBUS010000006.1"/>
</dbReference>
<feature type="transmembrane region" description="Helical" evidence="1">
    <location>
        <begin position="7"/>
        <end position="25"/>
    </location>
</feature>
<keyword evidence="1" id="KW-0472">Membrane</keyword>
<gene>
    <name evidence="2" type="ORF">MOZ64_05585</name>
</gene>
<comment type="caution">
    <text evidence="2">The sequence shown here is derived from an EMBL/GenBank/DDBJ whole genome shotgun (WGS) entry which is preliminary data.</text>
</comment>
<evidence type="ECO:0000313" key="2">
    <source>
        <dbReference type="EMBL" id="MDX8417311.1"/>
    </source>
</evidence>
<evidence type="ECO:0000313" key="3">
    <source>
        <dbReference type="Proteomes" id="UP001285244"/>
    </source>
</evidence>
<dbReference type="EMBL" id="JALBUS010000006">
    <property type="protein sequence ID" value="MDX8417311.1"/>
    <property type="molecule type" value="Genomic_DNA"/>
</dbReference>
<organism evidence="2 3">
    <name type="scientific">Absicoccus intestinalis</name>
    <dbReference type="NCBI Taxonomy" id="2926319"/>
    <lineage>
        <taxon>Bacteria</taxon>
        <taxon>Bacillati</taxon>
        <taxon>Bacillota</taxon>
        <taxon>Erysipelotrichia</taxon>
        <taxon>Erysipelotrichales</taxon>
        <taxon>Erysipelotrichaceae</taxon>
        <taxon>Absicoccus</taxon>
    </lineage>
</organism>
<evidence type="ECO:0000256" key="1">
    <source>
        <dbReference type="SAM" id="Phobius"/>
    </source>
</evidence>
<dbReference type="Proteomes" id="UP001285244">
    <property type="component" value="Unassembled WGS sequence"/>
</dbReference>